<name>A0AAE0XAH6_9PEZI</name>
<evidence type="ECO:0000256" key="2">
    <source>
        <dbReference type="ARBA" id="ARBA00022692"/>
    </source>
</evidence>
<feature type="transmembrane region" description="Helical" evidence="7">
    <location>
        <begin position="101"/>
        <end position="122"/>
    </location>
</feature>
<evidence type="ECO:0000256" key="7">
    <source>
        <dbReference type="SAM" id="Phobius"/>
    </source>
</evidence>
<dbReference type="Proteomes" id="UP001270362">
    <property type="component" value="Unassembled WGS sequence"/>
</dbReference>
<reference evidence="9" key="1">
    <citation type="journal article" date="2023" name="Mol. Phylogenet. Evol.">
        <title>Genome-scale phylogeny and comparative genomics of the fungal order Sordariales.</title>
        <authorList>
            <person name="Hensen N."/>
            <person name="Bonometti L."/>
            <person name="Westerberg I."/>
            <person name="Brannstrom I.O."/>
            <person name="Guillou S."/>
            <person name="Cros-Aarteil S."/>
            <person name="Calhoun S."/>
            <person name="Haridas S."/>
            <person name="Kuo A."/>
            <person name="Mondo S."/>
            <person name="Pangilinan J."/>
            <person name="Riley R."/>
            <person name="LaButti K."/>
            <person name="Andreopoulos B."/>
            <person name="Lipzen A."/>
            <person name="Chen C."/>
            <person name="Yan M."/>
            <person name="Daum C."/>
            <person name="Ng V."/>
            <person name="Clum A."/>
            <person name="Steindorff A."/>
            <person name="Ohm R.A."/>
            <person name="Martin F."/>
            <person name="Silar P."/>
            <person name="Natvig D.O."/>
            <person name="Lalanne C."/>
            <person name="Gautier V."/>
            <person name="Ament-Velasquez S.L."/>
            <person name="Kruys A."/>
            <person name="Hutchinson M.I."/>
            <person name="Powell A.J."/>
            <person name="Barry K."/>
            <person name="Miller A.N."/>
            <person name="Grigoriev I.V."/>
            <person name="Debuchy R."/>
            <person name="Gladieux P."/>
            <person name="Hiltunen Thoren M."/>
            <person name="Johannesson H."/>
        </authorList>
    </citation>
    <scope>NUCLEOTIDE SEQUENCE</scope>
    <source>
        <strain evidence="9">CBS 314.62</strain>
    </source>
</reference>
<feature type="region of interest" description="Disordered" evidence="6">
    <location>
        <begin position="298"/>
        <end position="330"/>
    </location>
</feature>
<protein>
    <recommendedName>
        <fullName evidence="8">Rhodopsin domain-containing protein</fullName>
    </recommendedName>
</protein>
<feature type="transmembrane region" description="Helical" evidence="7">
    <location>
        <begin position="177"/>
        <end position="202"/>
    </location>
</feature>
<dbReference type="GO" id="GO:0016020">
    <property type="term" value="C:membrane"/>
    <property type="evidence" value="ECO:0007669"/>
    <property type="project" value="UniProtKB-SubCell"/>
</dbReference>
<organism evidence="9 10">
    <name type="scientific">Podospora appendiculata</name>
    <dbReference type="NCBI Taxonomy" id="314037"/>
    <lineage>
        <taxon>Eukaryota</taxon>
        <taxon>Fungi</taxon>
        <taxon>Dikarya</taxon>
        <taxon>Ascomycota</taxon>
        <taxon>Pezizomycotina</taxon>
        <taxon>Sordariomycetes</taxon>
        <taxon>Sordariomycetidae</taxon>
        <taxon>Sordariales</taxon>
        <taxon>Podosporaceae</taxon>
        <taxon>Podospora</taxon>
    </lineage>
</organism>
<proteinExistence type="inferred from homology"/>
<dbReference type="PANTHER" id="PTHR33048">
    <property type="entry name" value="PTH11-LIKE INTEGRAL MEMBRANE PROTEIN (AFU_ORTHOLOGUE AFUA_5G11245)"/>
    <property type="match status" value="1"/>
</dbReference>
<gene>
    <name evidence="9" type="ORF">B0T22DRAFT_536089</name>
</gene>
<feature type="domain" description="Rhodopsin" evidence="8">
    <location>
        <begin position="29"/>
        <end position="273"/>
    </location>
</feature>
<comment type="caution">
    <text evidence="9">The sequence shown here is derived from an EMBL/GenBank/DDBJ whole genome shotgun (WGS) entry which is preliminary data.</text>
</comment>
<dbReference type="InterPro" id="IPR049326">
    <property type="entry name" value="Rhodopsin_dom_fungi"/>
</dbReference>
<dbReference type="PANTHER" id="PTHR33048:SF47">
    <property type="entry name" value="INTEGRAL MEMBRANE PROTEIN-RELATED"/>
    <property type="match status" value="1"/>
</dbReference>
<accession>A0AAE0XAH6</accession>
<evidence type="ECO:0000313" key="9">
    <source>
        <dbReference type="EMBL" id="KAK3689076.1"/>
    </source>
</evidence>
<keyword evidence="4 7" id="KW-0472">Membrane</keyword>
<evidence type="ECO:0000313" key="10">
    <source>
        <dbReference type="Proteomes" id="UP001270362"/>
    </source>
</evidence>
<evidence type="ECO:0000259" key="8">
    <source>
        <dbReference type="Pfam" id="PF20684"/>
    </source>
</evidence>
<dbReference type="InterPro" id="IPR052337">
    <property type="entry name" value="SAT4-like"/>
</dbReference>
<feature type="transmembrane region" description="Helical" evidence="7">
    <location>
        <begin position="45"/>
        <end position="67"/>
    </location>
</feature>
<comment type="similarity">
    <text evidence="5">Belongs to the SAT4 family.</text>
</comment>
<dbReference type="Pfam" id="PF20684">
    <property type="entry name" value="Fung_rhodopsin"/>
    <property type="match status" value="1"/>
</dbReference>
<reference evidence="9" key="2">
    <citation type="submission" date="2023-06" db="EMBL/GenBank/DDBJ databases">
        <authorList>
            <consortium name="Lawrence Berkeley National Laboratory"/>
            <person name="Haridas S."/>
            <person name="Hensen N."/>
            <person name="Bonometti L."/>
            <person name="Westerberg I."/>
            <person name="Brannstrom I.O."/>
            <person name="Guillou S."/>
            <person name="Cros-Aarteil S."/>
            <person name="Calhoun S."/>
            <person name="Kuo A."/>
            <person name="Mondo S."/>
            <person name="Pangilinan J."/>
            <person name="Riley R."/>
            <person name="Labutti K."/>
            <person name="Andreopoulos B."/>
            <person name="Lipzen A."/>
            <person name="Chen C."/>
            <person name="Yanf M."/>
            <person name="Daum C."/>
            <person name="Ng V."/>
            <person name="Clum A."/>
            <person name="Steindorff A."/>
            <person name="Ohm R."/>
            <person name="Martin F."/>
            <person name="Silar P."/>
            <person name="Natvig D."/>
            <person name="Lalanne C."/>
            <person name="Gautier V."/>
            <person name="Ament-Velasquez S.L."/>
            <person name="Kruys A."/>
            <person name="Hutchinson M.I."/>
            <person name="Powell A.J."/>
            <person name="Barry K."/>
            <person name="Miller A.N."/>
            <person name="Grigoriev I.V."/>
            <person name="Debuchy R."/>
            <person name="Gladieux P."/>
            <person name="Thoren M.H."/>
            <person name="Johannesson H."/>
        </authorList>
    </citation>
    <scope>NUCLEOTIDE SEQUENCE</scope>
    <source>
        <strain evidence="9">CBS 314.62</strain>
    </source>
</reference>
<evidence type="ECO:0000256" key="1">
    <source>
        <dbReference type="ARBA" id="ARBA00004141"/>
    </source>
</evidence>
<dbReference type="AlphaFoldDB" id="A0AAE0XAH6"/>
<dbReference type="EMBL" id="JAULSO010000002">
    <property type="protein sequence ID" value="KAK3689076.1"/>
    <property type="molecule type" value="Genomic_DNA"/>
</dbReference>
<sequence length="412" mass="44868">MVRDISPEGERGFVAIVVCNTIAWVAVALRFWCKMSSKAGVHADDWWILLCLAGGSSASAVSLWGLFAGSGGKEMPEIIGDLISSPSLQKVQDLENYLESLWLGFFLAFVALWAVKISVCLLYRRIFAIPQFRLTCLVLMGISTAWFIAAVITMLLICTPLDGFWHRLQPATCKPNFNLFSLIMGIIEVFLDAAIMVVPIRAILSLKLRTRAKVFVLGIFLLAGFALITNCLRLYYQYQPNTEFIQFHNTLFWLEIHCTTALVCACLPAYGPLGSKLGLALSRMRDRYGGFSVRSLLGGGGSRSGSSRWRTTTMDKGSGSDDTNSTAPAAGNVKSVVSPYYQKRGFNVSVMQSAGHSPAGHLKGLESTSDLILTPHDAGGVHVAAARSSEGSDTYHAIPLRGISRTTRVEVV</sequence>
<feature type="transmembrane region" description="Helical" evidence="7">
    <location>
        <begin position="214"/>
        <end position="236"/>
    </location>
</feature>
<keyword evidence="10" id="KW-1185">Reference proteome</keyword>
<feature type="compositionally biased region" description="Polar residues" evidence="6">
    <location>
        <begin position="309"/>
        <end position="327"/>
    </location>
</feature>
<evidence type="ECO:0000256" key="6">
    <source>
        <dbReference type="SAM" id="MobiDB-lite"/>
    </source>
</evidence>
<evidence type="ECO:0000256" key="4">
    <source>
        <dbReference type="ARBA" id="ARBA00023136"/>
    </source>
</evidence>
<comment type="subcellular location">
    <subcellularLocation>
        <location evidence="1">Membrane</location>
        <topology evidence="1">Multi-pass membrane protein</topology>
    </subcellularLocation>
</comment>
<feature type="transmembrane region" description="Helical" evidence="7">
    <location>
        <begin position="12"/>
        <end position="33"/>
    </location>
</feature>
<evidence type="ECO:0000256" key="5">
    <source>
        <dbReference type="ARBA" id="ARBA00038359"/>
    </source>
</evidence>
<feature type="transmembrane region" description="Helical" evidence="7">
    <location>
        <begin position="134"/>
        <end position="157"/>
    </location>
</feature>
<evidence type="ECO:0000256" key="3">
    <source>
        <dbReference type="ARBA" id="ARBA00022989"/>
    </source>
</evidence>
<keyword evidence="2 7" id="KW-0812">Transmembrane</keyword>
<feature type="transmembrane region" description="Helical" evidence="7">
    <location>
        <begin position="251"/>
        <end position="273"/>
    </location>
</feature>
<keyword evidence="3 7" id="KW-1133">Transmembrane helix</keyword>